<evidence type="ECO:0000313" key="3">
    <source>
        <dbReference type="Ensembl" id="ENSNMLP00000014789.1"/>
    </source>
</evidence>
<feature type="compositionally biased region" description="Basic residues" evidence="2">
    <location>
        <begin position="302"/>
        <end position="314"/>
    </location>
</feature>
<dbReference type="PANTHER" id="PTHR15268:SF17">
    <property type="entry name" value="BCLAF1 AND THRAP3 FAMILY MEMBER 3"/>
    <property type="match status" value="1"/>
</dbReference>
<feature type="compositionally biased region" description="Basic and acidic residues" evidence="2">
    <location>
        <begin position="121"/>
        <end position="148"/>
    </location>
</feature>
<feature type="compositionally biased region" description="Basic residues" evidence="2">
    <location>
        <begin position="625"/>
        <end position="637"/>
    </location>
</feature>
<feature type="compositionally biased region" description="Basic and acidic residues" evidence="2">
    <location>
        <begin position="41"/>
        <end position="67"/>
    </location>
</feature>
<dbReference type="InterPro" id="IPR029199">
    <property type="entry name" value="THRAP3_BCLAF1"/>
</dbReference>
<evidence type="ECO:0008006" key="5">
    <source>
        <dbReference type="Google" id="ProtNLM"/>
    </source>
</evidence>
<dbReference type="Pfam" id="PF15440">
    <property type="entry name" value="THRAP3_BCLAF1"/>
    <property type="match status" value="1"/>
</dbReference>
<evidence type="ECO:0000256" key="1">
    <source>
        <dbReference type="ARBA" id="ARBA00006481"/>
    </source>
</evidence>
<dbReference type="GO" id="GO:0016592">
    <property type="term" value="C:mediator complex"/>
    <property type="evidence" value="ECO:0007669"/>
    <property type="project" value="TreeGrafter"/>
</dbReference>
<dbReference type="Proteomes" id="UP000694523">
    <property type="component" value="Unplaced"/>
</dbReference>
<reference evidence="3" key="2">
    <citation type="submission" date="2025-09" db="UniProtKB">
        <authorList>
            <consortium name="Ensembl"/>
        </authorList>
    </citation>
    <scope>IDENTIFICATION</scope>
</reference>
<reference evidence="3" key="1">
    <citation type="submission" date="2025-08" db="UniProtKB">
        <authorList>
            <consortium name="Ensembl"/>
        </authorList>
    </citation>
    <scope>IDENTIFICATION</scope>
</reference>
<name>A0A8C6T2C3_9GOBI</name>
<feature type="region of interest" description="Disordered" evidence="2">
    <location>
        <begin position="1"/>
        <end position="389"/>
    </location>
</feature>
<feature type="compositionally biased region" description="Acidic residues" evidence="2">
    <location>
        <begin position="589"/>
        <end position="598"/>
    </location>
</feature>
<organism evidence="3 4">
    <name type="scientific">Neogobius melanostomus</name>
    <name type="common">round goby</name>
    <dbReference type="NCBI Taxonomy" id="47308"/>
    <lineage>
        <taxon>Eukaryota</taxon>
        <taxon>Metazoa</taxon>
        <taxon>Chordata</taxon>
        <taxon>Craniata</taxon>
        <taxon>Vertebrata</taxon>
        <taxon>Euteleostomi</taxon>
        <taxon>Actinopterygii</taxon>
        <taxon>Neopterygii</taxon>
        <taxon>Teleostei</taxon>
        <taxon>Neoteleostei</taxon>
        <taxon>Acanthomorphata</taxon>
        <taxon>Gobiaria</taxon>
        <taxon>Gobiiformes</taxon>
        <taxon>Gobioidei</taxon>
        <taxon>Gobiidae</taxon>
        <taxon>Benthophilinae</taxon>
        <taxon>Neogobiini</taxon>
        <taxon>Neogobius</taxon>
    </lineage>
</organism>
<comment type="similarity">
    <text evidence="1">Belongs to the BCLAF1/THRAP3 family.</text>
</comment>
<feature type="compositionally biased region" description="Basic and acidic residues" evidence="2">
    <location>
        <begin position="84"/>
        <end position="114"/>
    </location>
</feature>
<feature type="compositionally biased region" description="Basic and acidic residues" evidence="2">
    <location>
        <begin position="198"/>
        <end position="242"/>
    </location>
</feature>
<feature type="compositionally biased region" description="Low complexity" evidence="2">
    <location>
        <begin position="638"/>
        <end position="647"/>
    </location>
</feature>
<dbReference type="PANTHER" id="PTHR15268">
    <property type="entry name" value="THRAP3/BCLAF1"/>
    <property type="match status" value="1"/>
</dbReference>
<feature type="compositionally biased region" description="Basic residues" evidence="2">
    <location>
        <begin position="152"/>
        <end position="162"/>
    </location>
</feature>
<dbReference type="GO" id="GO:0003677">
    <property type="term" value="F:DNA binding"/>
    <property type="evidence" value="ECO:0007669"/>
    <property type="project" value="TreeGrafter"/>
</dbReference>
<evidence type="ECO:0000256" key="2">
    <source>
        <dbReference type="SAM" id="MobiDB-lite"/>
    </source>
</evidence>
<feature type="compositionally biased region" description="Low complexity" evidence="2">
    <location>
        <begin position="316"/>
        <end position="325"/>
    </location>
</feature>
<dbReference type="GO" id="GO:0045944">
    <property type="term" value="P:positive regulation of transcription by RNA polymerase II"/>
    <property type="evidence" value="ECO:0007669"/>
    <property type="project" value="TreeGrafter"/>
</dbReference>
<feature type="compositionally biased region" description="Basic and acidic residues" evidence="2">
    <location>
        <begin position="252"/>
        <end position="276"/>
    </location>
</feature>
<keyword evidence="4" id="KW-1185">Reference proteome</keyword>
<protein>
    <recommendedName>
        <fullName evidence="5">BCLAF1 and THRAP3 family member 3</fullName>
    </recommendedName>
</protein>
<feature type="compositionally biased region" description="Basic and acidic residues" evidence="2">
    <location>
        <begin position="175"/>
        <end position="189"/>
    </location>
</feature>
<evidence type="ECO:0000313" key="4">
    <source>
        <dbReference type="Proteomes" id="UP000694523"/>
    </source>
</evidence>
<feature type="compositionally biased region" description="Basic and acidic residues" evidence="2">
    <location>
        <begin position="283"/>
        <end position="293"/>
    </location>
</feature>
<sequence>MSRQRSHSPRYRTFPWEEPDFDPQKVVAELDRMPLGWGEEDGPRDGWGDRRHPQHQQWERERRSESYHRRRSSPYHEPPNYLDADDRPRHREAFRENIKHYEDRRGEEQPEHNRNYTQREPGWRQDQPDSGSRERFRDRSPQQHDRNNSQRGRGRGTFKRSLIHRDKWTPNPDSEQPRHINRNRREMDGSPRSGCEWEEQRYSADERREGFYRNDHEPQIFEQKRNKPMEPPRSKHSSERGFRSPRSSRSMSQEDTRGGHFVENRNNDGYHEERRSPFANDRPNYDKSRDRPANRGGNRGNFNRRGRFNHRGRGWPRGNRPNPQRVQSLPNEQPRFRAEEELYDEPEPAWEQREVGQAWEDDEDHGREIANSPSPDLEMQQPREQWGSNETKPNMMVITEETLTIKVDMSRPVNKNSLMLYSADRPLSLDLVHVGRQRLDFLSSAEHPGENSENAVQTGTFAQEIITLVHKVKDQYFGGQGITLTERFSTIKMEENEEPQEMTLNKRFSANRGLNINYSSLTEHEEPLFSKHGPLQLLGSPPLRDPDDLRHDLEKRRQERRQEGVKITIAGQSRPQRPQQPKPLPPSEETYEEKDLIEEFSNWSEEPQWRQEGPTGSTRGGGFRPFRRNNRPMRRPNYRSNSRGQNW</sequence>
<proteinExistence type="inferred from homology"/>
<feature type="compositionally biased region" description="Basic residues" evidence="2">
    <location>
        <begin position="1"/>
        <end position="10"/>
    </location>
</feature>
<feature type="region of interest" description="Disordered" evidence="2">
    <location>
        <begin position="557"/>
        <end position="647"/>
    </location>
</feature>
<dbReference type="GO" id="GO:0003712">
    <property type="term" value="F:transcription coregulator activity"/>
    <property type="evidence" value="ECO:0007669"/>
    <property type="project" value="TreeGrafter"/>
</dbReference>
<accession>A0A8C6T2C3</accession>
<dbReference type="AlphaFoldDB" id="A0A8C6T2C3"/>
<dbReference type="Ensembl" id="ENSNMLT00000016623.1">
    <property type="protein sequence ID" value="ENSNMLP00000014789.1"/>
    <property type="gene ID" value="ENSNMLG00000009840.1"/>
</dbReference>